<dbReference type="GO" id="GO:0046394">
    <property type="term" value="P:carboxylic acid biosynthetic process"/>
    <property type="evidence" value="ECO:0007669"/>
    <property type="project" value="UniProtKB-ARBA"/>
</dbReference>
<dbReference type="Proteomes" id="UP001161325">
    <property type="component" value="Unassembled WGS sequence"/>
</dbReference>
<dbReference type="AlphaFoldDB" id="A0AA37Q9Q5"/>
<evidence type="ECO:0000313" key="5">
    <source>
        <dbReference type="Proteomes" id="UP001161325"/>
    </source>
</evidence>
<keyword evidence="5" id="KW-1185">Reference proteome</keyword>
<dbReference type="PANTHER" id="PTHR42743:SF10">
    <property type="entry name" value="D-ALANINE AMINOTRANSFERASE"/>
    <property type="match status" value="1"/>
</dbReference>
<organism evidence="4 5">
    <name type="scientific">Roseisolibacter agri</name>
    <dbReference type="NCBI Taxonomy" id="2014610"/>
    <lineage>
        <taxon>Bacteria</taxon>
        <taxon>Pseudomonadati</taxon>
        <taxon>Gemmatimonadota</taxon>
        <taxon>Gemmatimonadia</taxon>
        <taxon>Gemmatimonadales</taxon>
        <taxon>Gemmatimonadaceae</taxon>
        <taxon>Roseisolibacter</taxon>
    </lineage>
</organism>
<dbReference type="Gene3D" id="3.20.10.10">
    <property type="entry name" value="D-amino Acid Aminotransferase, subunit A, domain 2"/>
    <property type="match status" value="1"/>
</dbReference>
<dbReference type="RefSeq" id="WP_284350138.1">
    <property type="nucleotide sequence ID" value="NZ_BRXS01000003.1"/>
</dbReference>
<evidence type="ECO:0000313" key="4">
    <source>
        <dbReference type="EMBL" id="GLC25681.1"/>
    </source>
</evidence>
<dbReference type="FunFam" id="3.20.10.10:FF:000002">
    <property type="entry name" value="D-alanine aminotransferase"/>
    <property type="match status" value="1"/>
</dbReference>
<accession>A0AA37Q9Q5</accession>
<evidence type="ECO:0000256" key="2">
    <source>
        <dbReference type="ARBA" id="ARBA00009320"/>
    </source>
</evidence>
<dbReference type="InterPro" id="IPR001544">
    <property type="entry name" value="Aminotrans_IV"/>
</dbReference>
<gene>
    <name evidence="4" type="ORF">rosag_21940</name>
</gene>
<dbReference type="GO" id="GO:0008483">
    <property type="term" value="F:transaminase activity"/>
    <property type="evidence" value="ECO:0007669"/>
    <property type="project" value="UniProtKB-KW"/>
</dbReference>
<dbReference type="InterPro" id="IPR043131">
    <property type="entry name" value="BCAT-like_N"/>
</dbReference>
<dbReference type="SUPFAM" id="SSF56752">
    <property type="entry name" value="D-aminoacid aminotransferase-like PLP-dependent enzymes"/>
    <property type="match status" value="1"/>
</dbReference>
<comment type="similarity">
    <text evidence="2">Belongs to the class-IV pyridoxal-phosphate-dependent aminotransferase family.</text>
</comment>
<comment type="cofactor">
    <cofactor evidence="1">
        <name>pyridoxal 5'-phosphate</name>
        <dbReference type="ChEBI" id="CHEBI:597326"/>
    </cofactor>
</comment>
<dbReference type="EMBL" id="BRXS01000003">
    <property type="protein sequence ID" value="GLC25681.1"/>
    <property type="molecule type" value="Genomic_DNA"/>
</dbReference>
<evidence type="ECO:0000256" key="1">
    <source>
        <dbReference type="ARBA" id="ARBA00001933"/>
    </source>
</evidence>
<proteinExistence type="inferred from homology"/>
<dbReference type="GO" id="GO:0008652">
    <property type="term" value="P:amino acid biosynthetic process"/>
    <property type="evidence" value="ECO:0007669"/>
    <property type="project" value="UniProtKB-ARBA"/>
</dbReference>
<dbReference type="PANTHER" id="PTHR42743">
    <property type="entry name" value="AMINO-ACID AMINOTRANSFERASE"/>
    <property type="match status" value="1"/>
</dbReference>
<keyword evidence="4" id="KW-0808">Transferase</keyword>
<dbReference type="InterPro" id="IPR043132">
    <property type="entry name" value="BCAT-like_C"/>
</dbReference>
<dbReference type="Pfam" id="PF01063">
    <property type="entry name" value="Aminotran_4"/>
    <property type="match status" value="1"/>
</dbReference>
<protein>
    <submittedName>
        <fullName evidence="4">Aminotransferase</fullName>
    </submittedName>
</protein>
<dbReference type="InterPro" id="IPR050571">
    <property type="entry name" value="Class-IV_PLP-Dep_Aminotrnsfr"/>
</dbReference>
<sequence length="291" mass="30542">MLVYLNGAFVPKAEAHLPVDDRGFLFGDGVYEVTRAVDGRLFEVERHLERLRNGAAALALPLTDAMVAELPAIWERLLAANGLTAGEAMVYLQVTRGAAPRTHQFPPAGTPPTVFASASALLPPDAVRARGAAIITQPDIRWARCEIKSVNLLPNVLAKQAAAEAGAFEAVFVREDGTVTEGAQTSAFAIIDGTLRTHPLTPRILPSVTRAVVLELARELGIPTSEEAFDRAAMLAADEVFVASTTADVMPVVRVDGMAIGDGAPGPRTRALADAIAARIGRAQAPATAGA</sequence>
<dbReference type="Gene3D" id="3.30.470.10">
    <property type="match status" value="1"/>
</dbReference>
<dbReference type="GO" id="GO:0005829">
    <property type="term" value="C:cytosol"/>
    <property type="evidence" value="ECO:0007669"/>
    <property type="project" value="TreeGrafter"/>
</dbReference>
<keyword evidence="4" id="KW-0032">Aminotransferase</keyword>
<keyword evidence="3" id="KW-0663">Pyridoxal phosphate</keyword>
<comment type="caution">
    <text evidence="4">The sequence shown here is derived from an EMBL/GenBank/DDBJ whole genome shotgun (WGS) entry which is preliminary data.</text>
</comment>
<evidence type="ECO:0000256" key="3">
    <source>
        <dbReference type="ARBA" id="ARBA00022898"/>
    </source>
</evidence>
<name>A0AA37Q9Q5_9BACT</name>
<dbReference type="InterPro" id="IPR036038">
    <property type="entry name" value="Aminotransferase-like"/>
</dbReference>
<reference evidence="4" key="1">
    <citation type="submission" date="2022-08" db="EMBL/GenBank/DDBJ databases">
        <title>Draft genome sequencing of Roseisolibacter agri AW1220.</title>
        <authorList>
            <person name="Tobiishi Y."/>
            <person name="Tonouchi A."/>
        </authorList>
    </citation>
    <scope>NUCLEOTIDE SEQUENCE</scope>
    <source>
        <strain evidence="4">AW1220</strain>
    </source>
</reference>